<dbReference type="EMBL" id="OOFM01000004">
    <property type="protein sequence ID" value="SPL63367.1"/>
    <property type="molecule type" value="Genomic_DNA"/>
</dbReference>
<accession>A0A2P9HGX4</accession>
<gene>
    <name evidence="1" type="ORF">OHAE_3299</name>
</gene>
<organism evidence="1 2">
    <name type="scientific">Ochrobactrum soli</name>
    <dbReference type="NCBI Taxonomy" id="2448455"/>
    <lineage>
        <taxon>Bacteria</taxon>
        <taxon>Pseudomonadati</taxon>
        <taxon>Pseudomonadota</taxon>
        <taxon>Alphaproteobacteria</taxon>
        <taxon>Hyphomicrobiales</taxon>
        <taxon>Brucellaceae</taxon>
        <taxon>Brucella/Ochrobactrum group</taxon>
        <taxon>Ochrobactrum</taxon>
    </lineage>
</organism>
<protein>
    <submittedName>
        <fullName evidence="1">Uncharacterized protein</fullName>
    </submittedName>
</protein>
<evidence type="ECO:0000313" key="2">
    <source>
        <dbReference type="Proteomes" id="UP000246073"/>
    </source>
</evidence>
<name>A0A2P9HGX4_9HYPH</name>
<sequence length="47" mass="5232">MKAFDLIKHGDLSCCVAARYNDRNASGYIDNHTQIVSRSNTIGFPCQ</sequence>
<dbReference type="AlphaFoldDB" id="A0A2P9HGX4"/>
<dbReference type="Proteomes" id="UP000246073">
    <property type="component" value="Unassembled WGS sequence"/>
</dbReference>
<proteinExistence type="predicted"/>
<reference evidence="2" key="1">
    <citation type="submission" date="2017-12" db="EMBL/GenBank/DDBJ databases">
        <authorList>
            <person name="Diaz M."/>
        </authorList>
    </citation>
    <scope>NUCLEOTIDE SEQUENCE [LARGE SCALE GENOMIC DNA]</scope>
    <source>
        <strain evidence="2">FI11154</strain>
    </source>
</reference>
<evidence type="ECO:0000313" key="1">
    <source>
        <dbReference type="EMBL" id="SPL63367.1"/>
    </source>
</evidence>